<dbReference type="InterPro" id="IPR036388">
    <property type="entry name" value="WH-like_DNA-bd_sf"/>
</dbReference>
<comment type="caution">
    <text evidence="1">The sequence shown here is derived from an EMBL/GenBank/DDBJ whole genome shotgun (WGS) entry which is preliminary data.</text>
</comment>
<accession>A0A9P9WZE3</accession>
<dbReference type="InterPro" id="IPR036390">
    <property type="entry name" value="WH_DNA-bd_sf"/>
</dbReference>
<evidence type="ECO:0000313" key="2">
    <source>
        <dbReference type="Proteomes" id="UP001056436"/>
    </source>
</evidence>
<dbReference type="EMBL" id="SDAQ01000295">
    <property type="protein sequence ID" value="KAI3527675.1"/>
    <property type="molecule type" value="Genomic_DNA"/>
</dbReference>
<dbReference type="Proteomes" id="UP001056436">
    <property type="component" value="Unassembled WGS sequence"/>
</dbReference>
<keyword evidence="2" id="KW-1185">Reference proteome</keyword>
<dbReference type="SUPFAM" id="SSF46785">
    <property type="entry name" value="Winged helix' DNA-binding domain"/>
    <property type="match status" value="1"/>
</dbReference>
<reference evidence="1" key="1">
    <citation type="submission" date="2019-01" db="EMBL/GenBank/DDBJ databases">
        <title>Colletotrichum abscissum LGMF1257.</title>
        <authorList>
            <person name="Baroncelli R."/>
        </authorList>
    </citation>
    <scope>NUCLEOTIDE SEQUENCE</scope>
    <source>
        <strain evidence="1">Ca142</strain>
    </source>
</reference>
<dbReference type="OrthoDB" id="10504143at2759"/>
<sequence>MTLQEIYEWIQHNTGEDTTPSPSTIRYNLSTNKAFVQTLDERSKWQLSSQFTHKVLSTSVYHKQMFHSSGKLDRAFCEPTNPLIARRKKRRGDTTDVATGRSVGVMTHVSTSANGDSVCSAPECFDEQLPSVCFQCLLGGNEQCDKKKPSCTQCSELGLLCEEQAPFLRAGMLYLTTLS</sequence>
<dbReference type="AlphaFoldDB" id="A0A9P9WZE3"/>
<evidence type="ECO:0000313" key="1">
    <source>
        <dbReference type="EMBL" id="KAI3527675.1"/>
    </source>
</evidence>
<name>A0A9P9WZE3_9PEZI</name>
<dbReference type="Gene3D" id="1.10.10.10">
    <property type="entry name" value="Winged helix-like DNA-binding domain superfamily/Winged helix DNA-binding domain"/>
    <property type="match status" value="1"/>
</dbReference>
<gene>
    <name evidence="1" type="ORF">CABS02_15319</name>
</gene>
<organism evidence="1 2">
    <name type="scientific">Colletotrichum abscissum</name>
    <dbReference type="NCBI Taxonomy" id="1671311"/>
    <lineage>
        <taxon>Eukaryota</taxon>
        <taxon>Fungi</taxon>
        <taxon>Dikarya</taxon>
        <taxon>Ascomycota</taxon>
        <taxon>Pezizomycotina</taxon>
        <taxon>Sordariomycetes</taxon>
        <taxon>Hypocreomycetidae</taxon>
        <taxon>Glomerellales</taxon>
        <taxon>Glomerellaceae</taxon>
        <taxon>Colletotrichum</taxon>
        <taxon>Colletotrichum acutatum species complex</taxon>
    </lineage>
</organism>
<proteinExistence type="predicted"/>
<protein>
    <submittedName>
        <fullName evidence="1">Fork head domain-containing protein</fullName>
    </submittedName>
</protein>